<keyword evidence="2" id="KW-1185">Reference proteome</keyword>
<reference evidence="1 2" key="1">
    <citation type="journal article" date="2019" name="ACS Chem. Biol.">
        <title>Identification and Mobilization of a Cryptic Antibiotic Biosynthesis Gene Locus from a Human-Pathogenic Nocardia Isolate.</title>
        <authorList>
            <person name="Herisse M."/>
            <person name="Ishida K."/>
            <person name="Porter J.L."/>
            <person name="Howden B."/>
            <person name="Hertweck C."/>
            <person name="Stinear T.P."/>
            <person name="Pidot S.J."/>
        </authorList>
    </citation>
    <scope>NUCLEOTIDE SEQUENCE [LARGE SCALE GENOMIC DNA]</scope>
    <source>
        <strain evidence="1 2">AUSMDU00012717</strain>
    </source>
</reference>
<evidence type="ECO:0000313" key="1">
    <source>
        <dbReference type="EMBL" id="QIS14103.1"/>
    </source>
</evidence>
<evidence type="ECO:0000313" key="2">
    <source>
        <dbReference type="Proteomes" id="UP000503540"/>
    </source>
</evidence>
<protein>
    <submittedName>
        <fullName evidence="1">Uncharacterized protein</fullName>
    </submittedName>
</protein>
<dbReference type="AlphaFoldDB" id="A0A6G9YMF3"/>
<dbReference type="EMBL" id="CP046172">
    <property type="protein sequence ID" value="QIS14103.1"/>
    <property type="molecule type" value="Genomic_DNA"/>
</dbReference>
<gene>
    <name evidence="1" type="ORF">F5544_31305</name>
</gene>
<organism evidence="1 2">
    <name type="scientific">Nocardia arthritidis</name>
    <dbReference type="NCBI Taxonomy" id="228602"/>
    <lineage>
        <taxon>Bacteria</taxon>
        <taxon>Bacillati</taxon>
        <taxon>Actinomycetota</taxon>
        <taxon>Actinomycetes</taxon>
        <taxon>Mycobacteriales</taxon>
        <taxon>Nocardiaceae</taxon>
        <taxon>Nocardia</taxon>
    </lineage>
</organism>
<dbReference type="KEGG" id="nah:F5544_31305"/>
<dbReference type="RefSeq" id="WP_167476556.1">
    <property type="nucleotide sequence ID" value="NZ_CP046172.1"/>
</dbReference>
<sequence>MKPIPSGTFEQIRAHLAAQLPVDWQQIYTTALPVKHPLTSAEDDDMDWAPNPTVHSACFA</sequence>
<accession>A0A6G9YMF3</accession>
<dbReference type="Proteomes" id="UP000503540">
    <property type="component" value="Chromosome"/>
</dbReference>
<proteinExistence type="predicted"/>
<name>A0A6G9YMF3_9NOCA</name>